<keyword evidence="2" id="KW-1185">Reference proteome</keyword>
<reference evidence="1" key="1">
    <citation type="submission" date="2023-11" db="EMBL/GenBank/DDBJ databases">
        <authorList>
            <person name="Poullet M."/>
        </authorList>
    </citation>
    <scope>NUCLEOTIDE SEQUENCE</scope>
    <source>
        <strain evidence="1">E1834</strain>
    </source>
</reference>
<comment type="caution">
    <text evidence="1">The sequence shown here is derived from an EMBL/GenBank/DDBJ whole genome shotgun (WGS) entry which is preliminary data.</text>
</comment>
<sequence length="69" mass="8319">MQISFVCCDFLFFSLYPFASKSFSHQNIILLFYCFVFNSLFSTKFFFILPIYFFFLNNIFPPSLLFFIS</sequence>
<organism evidence="1 2">
    <name type="scientific">Meloidogyne enterolobii</name>
    <name type="common">Root-knot nematode worm</name>
    <name type="synonym">Meloidogyne mayaguensis</name>
    <dbReference type="NCBI Taxonomy" id="390850"/>
    <lineage>
        <taxon>Eukaryota</taxon>
        <taxon>Metazoa</taxon>
        <taxon>Ecdysozoa</taxon>
        <taxon>Nematoda</taxon>
        <taxon>Chromadorea</taxon>
        <taxon>Rhabditida</taxon>
        <taxon>Tylenchina</taxon>
        <taxon>Tylenchomorpha</taxon>
        <taxon>Tylenchoidea</taxon>
        <taxon>Meloidogynidae</taxon>
        <taxon>Meloidogyninae</taxon>
        <taxon>Meloidogyne</taxon>
    </lineage>
</organism>
<gene>
    <name evidence="1" type="ORF">MENTE1834_LOCUS13883</name>
</gene>
<protein>
    <submittedName>
        <fullName evidence="1">Uncharacterized protein</fullName>
    </submittedName>
</protein>
<name>A0ACB0YLP4_MELEN</name>
<dbReference type="EMBL" id="CAVMJV010000014">
    <property type="protein sequence ID" value="CAK5052447.1"/>
    <property type="molecule type" value="Genomic_DNA"/>
</dbReference>
<evidence type="ECO:0000313" key="2">
    <source>
        <dbReference type="Proteomes" id="UP001497535"/>
    </source>
</evidence>
<dbReference type="Proteomes" id="UP001497535">
    <property type="component" value="Unassembled WGS sequence"/>
</dbReference>
<accession>A0ACB0YLP4</accession>
<evidence type="ECO:0000313" key="1">
    <source>
        <dbReference type="EMBL" id="CAK5052447.1"/>
    </source>
</evidence>
<proteinExistence type="predicted"/>